<gene>
    <name evidence="15" type="ORF">SEMRO_1626_G286870.1</name>
</gene>
<feature type="transmembrane region" description="Helical" evidence="12">
    <location>
        <begin position="418"/>
        <end position="440"/>
    </location>
</feature>
<evidence type="ECO:0000256" key="7">
    <source>
        <dbReference type="ARBA" id="ARBA00023170"/>
    </source>
</evidence>
<feature type="region of interest" description="Disordered" evidence="11">
    <location>
        <begin position="705"/>
        <end position="765"/>
    </location>
</feature>
<keyword evidence="3 12" id="KW-0812">Transmembrane</keyword>
<dbReference type="EMBL" id="CAICTM010001624">
    <property type="protein sequence ID" value="CAB9525071.1"/>
    <property type="molecule type" value="Genomic_DNA"/>
</dbReference>
<evidence type="ECO:0000313" key="15">
    <source>
        <dbReference type="EMBL" id="CAB9525071.1"/>
    </source>
</evidence>
<dbReference type="AlphaFoldDB" id="A0A9N8HT81"/>
<evidence type="ECO:0000256" key="5">
    <source>
        <dbReference type="ARBA" id="ARBA00023065"/>
    </source>
</evidence>
<dbReference type="PANTHER" id="PTHR18966">
    <property type="entry name" value="IONOTROPIC GLUTAMATE RECEPTOR"/>
    <property type="match status" value="1"/>
</dbReference>
<comment type="caution">
    <text evidence="15">The sequence shown here is derived from an EMBL/GenBank/DDBJ whole genome shotgun (WGS) entry which is preliminary data.</text>
</comment>
<organism evidence="15 16">
    <name type="scientific">Seminavis robusta</name>
    <dbReference type="NCBI Taxonomy" id="568900"/>
    <lineage>
        <taxon>Eukaryota</taxon>
        <taxon>Sar</taxon>
        <taxon>Stramenopiles</taxon>
        <taxon>Ochrophyta</taxon>
        <taxon>Bacillariophyta</taxon>
        <taxon>Bacillariophyceae</taxon>
        <taxon>Bacillariophycidae</taxon>
        <taxon>Naviculales</taxon>
        <taxon>Naviculaceae</taxon>
        <taxon>Seminavis</taxon>
    </lineage>
</organism>
<accession>A0A9N8HT81</accession>
<evidence type="ECO:0000256" key="3">
    <source>
        <dbReference type="ARBA" id="ARBA00022692"/>
    </source>
</evidence>
<keyword evidence="5" id="KW-0406">Ion transport</keyword>
<sequence length="765" mass="85933">MGKSGTVLVLLTLFLLNTPCVASRRDRTKGQRRKQAHRLLADEEEQSETIFELELSTSAERFESDRFPGDESCPCLSYEELAPYERRQSKRSSDILGVATNFETYGVNCAPHDLKTPLCSSLDSCTNVEPLPPDCDKSFCQRSFCFVDPLNCSLYHKPSSIFPNIHYSYATCGFMDSFTYSERIKSLSGRVLKVALNANTGGWMGAYNQEGSFATNPYWTGPVVDFMVDAAQRGGFAFNVTQPPKWIEAEAAKFFGNSSFDLCVYATSLGFLDLCIGAYTITDKRASVTPFIELGSDPVYLVTFVDDKTGANYMETFFNSLLTIFQPFTPGSWIMIAFICLPVLGLLMIFHEYGTPGSAFPDTHEVMKTHVTTGEKSLEHRSIPRRQHIPKALYMSYLSFFNGSYDPVVITVGGKINLLAILSFVLLVLAVYTANLAAILTQDASKSPIDSLDKAIRANYQFCASRKVATRIIDLFGVDPGRIVPDPEYLGGDGKPGFNCRDCEARERIFDYMTKSQDFDRSMYCNAALASLEDLQVLHRYQSHCDKAKVGDVLAYRDFGIPIASSVSDELMSWLYQMKYEGVLDRHIFAATPQSQCPEREGEEGIALNVEQLTGIWTVVFGFAFAGLMATMLGPMFKKKDKWAEKKLNRYDQWCNPVENPIFKEEEEEMTNSRRWGDDELRERNTTKRREMERSRITHLSAGFWTSESEESSSSERGVVKHFVSPTMKRSNSNDGGNRHTNSRGSVYKSCRSSSENGEGEDLPR</sequence>
<keyword evidence="7 15" id="KW-0675">Receptor</keyword>
<feature type="chain" id="PRO_5040419345" evidence="13">
    <location>
        <begin position="24"/>
        <end position="765"/>
    </location>
</feature>
<evidence type="ECO:0000256" key="12">
    <source>
        <dbReference type="SAM" id="Phobius"/>
    </source>
</evidence>
<name>A0A9N8HT81_9STRA</name>
<evidence type="ECO:0000256" key="2">
    <source>
        <dbReference type="ARBA" id="ARBA00022448"/>
    </source>
</evidence>
<reference evidence="15" key="1">
    <citation type="submission" date="2020-06" db="EMBL/GenBank/DDBJ databases">
        <authorList>
            <consortium name="Plant Systems Biology data submission"/>
        </authorList>
    </citation>
    <scope>NUCLEOTIDE SEQUENCE</scope>
    <source>
        <strain evidence="15">D6</strain>
    </source>
</reference>
<keyword evidence="16" id="KW-1185">Reference proteome</keyword>
<keyword evidence="2" id="KW-0813">Transport</keyword>
<keyword evidence="13" id="KW-0732">Signal</keyword>
<dbReference type="InterPro" id="IPR001320">
    <property type="entry name" value="Iontro_rcpt_C"/>
</dbReference>
<evidence type="ECO:0000256" key="8">
    <source>
        <dbReference type="ARBA" id="ARBA00023180"/>
    </source>
</evidence>
<evidence type="ECO:0000256" key="6">
    <source>
        <dbReference type="ARBA" id="ARBA00023136"/>
    </source>
</evidence>
<feature type="domain" description="Ionotropic glutamate receptor C-terminal" evidence="14">
    <location>
        <begin position="333"/>
        <end position="621"/>
    </location>
</feature>
<evidence type="ECO:0000256" key="10">
    <source>
        <dbReference type="ARBA" id="ARBA00023303"/>
    </source>
</evidence>
<evidence type="ECO:0000256" key="4">
    <source>
        <dbReference type="ARBA" id="ARBA00022989"/>
    </source>
</evidence>
<evidence type="ECO:0000256" key="11">
    <source>
        <dbReference type="SAM" id="MobiDB-lite"/>
    </source>
</evidence>
<dbReference type="GO" id="GO:0015276">
    <property type="term" value="F:ligand-gated monoatomic ion channel activity"/>
    <property type="evidence" value="ECO:0007669"/>
    <property type="project" value="InterPro"/>
</dbReference>
<keyword evidence="10" id="KW-0407">Ion channel</keyword>
<proteinExistence type="predicted"/>
<feature type="signal peptide" evidence="13">
    <location>
        <begin position="1"/>
        <end position="23"/>
    </location>
</feature>
<evidence type="ECO:0000256" key="1">
    <source>
        <dbReference type="ARBA" id="ARBA00004141"/>
    </source>
</evidence>
<dbReference type="Proteomes" id="UP001153069">
    <property type="component" value="Unassembled WGS sequence"/>
</dbReference>
<dbReference type="Gene3D" id="1.10.287.70">
    <property type="match status" value="1"/>
</dbReference>
<dbReference type="OrthoDB" id="203830at2759"/>
<evidence type="ECO:0000256" key="13">
    <source>
        <dbReference type="SAM" id="SignalP"/>
    </source>
</evidence>
<evidence type="ECO:0000313" key="16">
    <source>
        <dbReference type="Proteomes" id="UP001153069"/>
    </source>
</evidence>
<comment type="subcellular location">
    <subcellularLocation>
        <location evidence="1">Membrane</location>
        <topology evidence="1">Multi-pass membrane protein</topology>
    </subcellularLocation>
</comment>
<keyword evidence="6 12" id="KW-0472">Membrane</keyword>
<protein>
    <submittedName>
        <fullName evidence="15">Receptor ionotropic, kainate 3</fullName>
    </submittedName>
</protein>
<feature type="compositionally biased region" description="Polar residues" evidence="11">
    <location>
        <begin position="728"/>
        <end position="757"/>
    </location>
</feature>
<evidence type="ECO:0000259" key="14">
    <source>
        <dbReference type="Pfam" id="PF00060"/>
    </source>
</evidence>
<dbReference type="InterPro" id="IPR015683">
    <property type="entry name" value="Ionotropic_Glu_rcpt"/>
</dbReference>
<keyword evidence="9" id="KW-1071">Ligand-gated ion channel</keyword>
<keyword evidence="8" id="KW-0325">Glycoprotein</keyword>
<keyword evidence="4 12" id="KW-1133">Transmembrane helix</keyword>
<dbReference type="Pfam" id="PF00060">
    <property type="entry name" value="Lig_chan"/>
    <property type="match status" value="1"/>
</dbReference>
<feature type="transmembrane region" description="Helical" evidence="12">
    <location>
        <begin position="331"/>
        <end position="350"/>
    </location>
</feature>
<dbReference type="GO" id="GO:0016020">
    <property type="term" value="C:membrane"/>
    <property type="evidence" value="ECO:0007669"/>
    <property type="project" value="UniProtKB-SubCell"/>
</dbReference>
<feature type="transmembrane region" description="Helical" evidence="12">
    <location>
        <begin position="616"/>
        <end position="637"/>
    </location>
</feature>
<evidence type="ECO:0000256" key="9">
    <source>
        <dbReference type="ARBA" id="ARBA00023286"/>
    </source>
</evidence>